<evidence type="ECO:0008006" key="3">
    <source>
        <dbReference type="Google" id="ProtNLM"/>
    </source>
</evidence>
<evidence type="ECO:0000313" key="1">
    <source>
        <dbReference type="EMBL" id="AMQ17696.1"/>
    </source>
</evidence>
<dbReference type="Gene3D" id="2.60.120.1130">
    <property type="match status" value="1"/>
</dbReference>
<evidence type="ECO:0000313" key="2">
    <source>
        <dbReference type="Proteomes" id="UP000073604"/>
    </source>
</evidence>
<proteinExistence type="predicted"/>
<dbReference type="STRING" id="53952.A0127_00190"/>
<protein>
    <recommendedName>
        <fullName evidence="3">CGP-CTERM sorting domain-containing protein</fullName>
    </recommendedName>
</protein>
<organism evidence="1 2">
    <name type="scientific">Thermococcus peptonophilus</name>
    <dbReference type="NCBI Taxonomy" id="53952"/>
    <lineage>
        <taxon>Archaea</taxon>
        <taxon>Methanobacteriati</taxon>
        <taxon>Methanobacteriota</taxon>
        <taxon>Thermococci</taxon>
        <taxon>Thermococcales</taxon>
        <taxon>Thermococcaceae</taxon>
        <taxon>Thermococcus</taxon>
    </lineage>
</organism>
<gene>
    <name evidence="1" type="ORF">A0127_00190</name>
</gene>
<dbReference type="RefSeq" id="WP_062386293.1">
    <property type="nucleotide sequence ID" value="NZ_CP014750.1"/>
</dbReference>
<keyword evidence="2" id="KW-1185">Reference proteome</keyword>
<reference evidence="2" key="1">
    <citation type="submission" date="2016-03" db="EMBL/GenBank/DDBJ databases">
        <authorList>
            <person name="Oger P.M."/>
        </authorList>
    </citation>
    <scope>NUCLEOTIDE SEQUENCE [LARGE SCALE GENOMIC DNA]</scope>
    <source>
        <strain evidence="2">OG-1</strain>
    </source>
</reference>
<dbReference type="EMBL" id="CP014750">
    <property type="protein sequence ID" value="AMQ17696.1"/>
    <property type="molecule type" value="Genomic_DNA"/>
</dbReference>
<name>A0A142CSE4_9EURY</name>
<dbReference type="OrthoDB" id="94709at2157"/>
<accession>A0A142CSE4</accession>
<dbReference type="AlphaFoldDB" id="A0A142CSE4"/>
<dbReference type="InterPro" id="IPR027552">
    <property type="entry name" value="CGP_CTERM"/>
</dbReference>
<dbReference type="NCBIfam" id="TIGR04288">
    <property type="entry name" value="CGP_CTERM"/>
    <property type="match status" value="1"/>
</dbReference>
<dbReference type="Proteomes" id="UP000073604">
    <property type="component" value="Chromosome"/>
</dbReference>
<dbReference type="GeneID" id="27138918"/>
<dbReference type="KEGG" id="tpep:A0127_00190"/>
<sequence>MRKFGFLMVFLVLFGLLAGAVSAGEDYKEVQKSEYIVGWDGSANVTLQTIFYSPEDMVNATKKSILEMGIENATKMFVAQKVQALAGLGLTLENATGEIIGYNTTGPLTTVVRGRLVNFARYYSYDGVWEITLDALRISDLVRINPAAVNGSIYLENYFTITLPEGAVIKNLTRGFDVESNGSYIKLETESSGRVINVHSVIYLKEGISQDSLKVLYSKLQPVVIAYTGKEGSENYTTWNMVIRNNITVRENETILDTVEEYIEPADYVNYLKVQFISGGVQNAEQSLYQRYFQQFQAEGIQVIGGNVRILNLNSTGPLVVKYHWVLQGLVKRANDSYVYVYNPKLELGTLDFPYRLNAEVNETKITRIILPEGYHFTSIPSDISVSSKAGSVTMKIENVSEREVVITSNVLLRYGVPAEDYKDLMAKVPDKVEFRYVNDVEAGSKSTCGPAFLVGLAVVPLLLRRRK</sequence>